<dbReference type="PANTHER" id="PTHR42870:SF6">
    <property type="entry name" value="ACETYL-COA C-ACYLTRANSFERASE"/>
    <property type="match status" value="1"/>
</dbReference>
<dbReference type="InterPro" id="IPR016039">
    <property type="entry name" value="Thiolase-like"/>
</dbReference>
<dbReference type="InterPro" id="IPR020616">
    <property type="entry name" value="Thiolase_N"/>
</dbReference>
<sequence length="347" mass="37437">MMTNERQVVLVGGGITKFSSNRVDASVRDLVVEAVITAVSDANINLQDIEHGLTSYESDHFNRQMTLGAILHDHIGLTPKPNLRVEGGGATGALALRTAYAYVKSGLCDSILVYGGETNGKSVTSATAQQFFALSSDADWEMMVGGTYTAYYAAMIREHMRLYGTTEAQFAQVAVKNRRNAQFNPIAQKPMDLTVEDVLNSTPIAEPYKLLDCSLLSDGAAAVILATEAWAEQHAAYWQNRPPIYFAGTGCGTDTMRLGDRPFPYPGLAHFRGKREAAQQAYKMAGISDPLQQIDVAELYDSYSGVELQAYEELDFCKYGEGGTAAADGRFDLGGTLPVNTSGGLLG</sequence>
<evidence type="ECO:0000313" key="3">
    <source>
        <dbReference type="EMBL" id="VAX08985.1"/>
    </source>
</evidence>
<dbReference type="Gene3D" id="3.40.47.10">
    <property type="match status" value="1"/>
</dbReference>
<dbReference type="EC" id="2.3.1.16" evidence="3"/>
<feature type="domain" description="Thiolase C-terminal" evidence="2">
    <location>
        <begin position="271"/>
        <end position="346"/>
    </location>
</feature>
<dbReference type="AlphaFoldDB" id="A0A3B1BRN9"/>
<feature type="domain" description="Thiolase N-terminal" evidence="1">
    <location>
        <begin position="8"/>
        <end position="228"/>
    </location>
</feature>
<reference evidence="3" key="1">
    <citation type="submission" date="2018-06" db="EMBL/GenBank/DDBJ databases">
        <authorList>
            <person name="Zhirakovskaya E."/>
        </authorList>
    </citation>
    <scope>NUCLEOTIDE SEQUENCE</scope>
</reference>
<name>A0A3B1BRN9_9ZZZZ</name>
<evidence type="ECO:0000259" key="2">
    <source>
        <dbReference type="Pfam" id="PF22691"/>
    </source>
</evidence>
<dbReference type="PIRSF" id="PIRSF000429">
    <property type="entry name" value="Ac-CoA_Ac_transf"/>
    <property type="match status" value="1"/>
</dbReference>
<dbReference type="CDD" id="cd00829">
    <property type="entry name" value="SCP-x_thiolase"/>
    <property type="match status" value="1"/>
</dbReference>
<dbReference type="GO" id="GO:0003988">
    <property type="term" value="F:acetyl-CoA C-acyltransferase activity"/>
    <property type="evidence" value="ECO:0007669"/>
    <property type="project" value="UniProtKB-EC"/>
</dbReference>
<dbReference type="Pfam" id="PF00108">
    <property type="entry name" value="Thiolase_N"/>
    <property type="match status" value="1"/>
</dbReference>
<keyword evidence="3" id="KW-0808">Transferase</keyword>
<accession>A0A3B1BRN9</accession>
<dbReference type="SUPFAM" id="SSF53901">
    <property type="entry name" value="Thiolase-like"/>
    <property type="match status" value="2"/>
</dbReference>
<organism evidence="3">
    <name type="scientific">hydrothermal vent metagenome</name>
    <dbReference type="NCBI Taxonomy" id="652676"/>
    <lineage>
        <taxon>unclassified sequences</taxon>
        <taxon>metagenomes</taxon>
        <taxon>ecological metagenomes</taxon>
    </lineage>
</organism>
<protein>
    <submittedName>
        <fullName evidence="3">3-ketoacyl-CoA thiolase</fullName>
        <ecNumber evidence="3">2.3.1.16</ecNumber>
    </submittedName>
</protein>
<dbReference type="Pfam" id="PF22691">
    <property type="entry name" value="Thiolase_C_1"/>
    <property type="match status" value="1"/>
</dbReference>
<gene>
    <name evidence="3" type="ORF">MNBD_ALPHA03-1587</name>
</gene>
<dbReference type="EMBL" id="UOFW01000254">
    <property type="protein sequence ID" value="VAX08985.1"/>
    <property type="molecule type" value="Genomic_DNA"/>
</dbReference>
<proteinExistence type="predicted"/>
<evidence type="ECO:0000259" key="1">
    <source>
        <dbReference type="Pfam" id="PF00108"/>
    </source>
</evidence>
<dbReference type="PANTHER" id="PTHR42870">
    <property type="entry name" value="ACETYL-COA C-ACETYLTRANSFERASE"/>
    <property type="match status" value="1"/>
</dbReference>
<dbReference type="InterPro" id="IPR002155">
    <property type="entry name" value="Thiolase"/>
</dbReference>
<dbReference type="InterPro" id="IPR055140">
    <property type="entry name" value="Thiolase_C_2"/>
</dbReference>
<feature type="non-terminal residue" evidence="3">
    <location>
        <position position="347"/>
    </location>
</feature>
<keyword evidence="3" id="KW-0012">Acyltransferase</keyword>